<dbReference type="GeneID" id="37042403"/>
<dbReference type="Proteomes" id="UP000245768">
    <property type="component" value="Unassembled WGS sequence"/>
</dbReference>
<evidence type="ECO:0000256" key="1">
    <source>
        <dbReference type="SAM" id="MobiDB-lite"/>
    </source>
</evidence>
<sequence length="126" mass="13716">MAPPPPPKGSVGDEEARAHPSTSPQPAWRPNILTPMTELSSHFFDMGRPSNPLPGGIVSAEPGATAERTSGPSPGPSSFSWGTQPEPNSLDKIFEHQSEQQQQQQPRENPRCQKGSDSDKPHWWQA</sequence>
<proteinExistence type="predicted"/>
<reference evidence="2" key="1">
    <citation type="journal article" date="2018" name="Mol. Biol. Evol.">
        <title>Broad Genomic Sampling Reveals a Smut Pathogenic Ancestry of the Fungal Clade Ustilaginomycotina.</title>
        <authorList>
            <person name="Kijpornyongpan T."/>
            <person name="Mondo S.J."/>
            <person name="Barry K."/>
            <person name="Sandor L."/>
            <person name="Lee J."/>
            <person name="Lipzen A."/>
            <person name="Pangilinan J."/>
            <person name="LaButti K."/>
            <person name="Hainaut M."/>
            <person name="Henrissat B."/>
            <person name="Grigoriev I.V."/>
            <person name="Spatafora J.W."/>
            <person name="Aime M.C."/>
        </authorList>
    </citation>
    <scope>NUCLEOTIDE SEQUENCE [LARGE SCALE GENOMIC DNA]</scope>
    <source>
        <strain evidence="2">MCA 4198</strain>
    </source>
</reference>
<feature type="compositionally biased region" description="Low complexity" evidence="1">
    <location>
        <begin position="70"/>
        <end position="82"/>
    </location>
</feature>
<accession>A0A316YZY8</accession>
<feature type="compositionally biased region" description="Basic and acidic residues" evidence="1">
    <location>
        <begin position="108"/>
        <end position="126"/>
    </location>
</feature>
<organism evidence="2 3">
    <name type="scientific">Acaromyces ingoldii</name>
    <dbReference type="NCBI Taxonomy" id="215250"/>
    <lineage>
        <taxon>Eukaryota</taxon>
        <taxon>Fungi</taxon>
        <taxon>Dikarya</taxon>
        <taxon>Basidiomycota</taxon>
        <taxon>Ustilaginomycotina</taxon>
        <taxon>Exobasidiomycetes</taxon>
        <taxon>Exobasidiales</taxon>
        <taxon>Cryptobasidiaceae</taxon>
        <taxon>Acaromyces</taxon>
    </lineage>
</organism>
<keyword evidence="3" id="KW-1185">Reference proteome</keyword>
<dbReference type="InParanoid" id="A0A316YZY8"/>
<protein>
    <submittedName>
        <fullName evidence="2">Uncharacterized protein</fullName>
    </submittedName>
</protein>
<name>A0A316YZY8_9BASI</name>
<evidence type="ECO:0000313" key="3">
    <source>
        <dbReference type="Proteomes" id="UP000245768"/>
    </source>
</evidence>
<evidence type="ECO:0000313" key="2">
    <source>
        <dbReference type="EMBL" id="PWN93395.1"/>
    </source>
</evidence>
<feature type="region of interest" description="Disordered" evidence="1">
    <location>
        <begin position="1"/>
        <end position="126"/>
    </location>
</feature>
<dbReference type="AlphaFoldDB" id="A0A316YZY8"/>
<dbReference type="EMBL" id="KZ819634">
    <property type="protein sequence ID" value="PWN93395.1"/>
    <property type="molecule type" value="Genomic_DNA"/>
</dbReference>
<gene>
    <name evidence="2" type="ORF">FA10DRAFT_264050</name>
</gene>
<dbReference type="RefSeq" id="XP_025380593.1">
    <property type="nucleotide sequence ID" value="XM_025520487.1"/>
</dbReference>